<dbReference type="AlphaFoldDB" id="A0A6C0B2S3"/>
<proteinExistence type="predicted"/>
<organism evidence="1">
    <name type="scientific">viral metagenome</name>
    <dbReference type="NCBI Taxonomy" id="1070528"/>
    <lineage>
        <taxon>unclassified sequences</taxon>
        <taxon>metagenomes</taxon>
        <taxon>organismal metagenomes</taxon>
    </lineage>
</organism>
<accession>A0A6C0B2S3</accession>
<sequence>MNTELVGVLTGFTGIQTDVIRGITHTHIRVTGVSRKISKRGFVADVYVNCRTQEVSIARIDICDNMALTSILSVLSRFQF</sequence>
<dbReference type="EMBL" id="MN739050">
    <property type="protein sequence ID" value="QHS86081.1"/>
    <property type="molecule type" value="Genomic_DNA"/>
</dbReference>
<name>A0A6C0B2S3_9ZZZZ</name>
<reference evidence="1" key="1">
    <citation type="journal article" date="2020" name="Nature">
        <title>Giant virus diversity and host interactions through global metagenomics.</title>
        <authorList>
            <person name="Schulz F."/>
            <person name="Roux S."/>
            <person name="Paez-Espino D."/>
            <person name="Jungbluth S."/>
            <person name="Walsh D.A."/>
            <person name="Denef V.J."/>
            <person name="McMahon K.D."/>
            <person name="Konstantinidis K.T."/>
            <person name="Eloe-Fadrosh E.A."/>
            <person name="Kyrpides N.C."/>
            <person name="Woyke T."/>
        </authorList>
    </citation>
    <scope>NUCLEOTIDE SEQUENCE</scope>
    <source>
        <strain evidence="1">GVMAG-M-3300009185-7</strain>
    </source>
</reference>
<protein>
    <submittedName>
        <fullName evidence="1">Uncharacterized protein</fullName>
    </submittedName>
</protein>
<evidence type="ECO:0000313" key="1">
    <source>
        <dbReference type="EMBL" id="QHS86081.1"/>
    </source>
</evidence>